<evidence type="ECO:0000256" key="1">
    <source>
        <dbReference type="SAM" id="Phobius"/>
    </source>
</evidence>
<accession>A0A645DIM7</accession>
<sequence length="125" mass="14703">MKLFKIIFLSILVIGIITFTIIKFYPSIITPKSDQNDFYDKLNNAFKTSQLDPINLTIRDYLNEIDFYLQDEDNNLVKVIISTQKDPYWQIVSLQDFSKTAKMNHKQFTLVDLSIDHPYATFKNN</sequence>
<proteinExistence type="predicted"/>
<keyword evidence="1" id="KW-0812">Transmembrane</keyword>
<name>A0A645DIM7_9ZZZZ</name>
<comment type="caution">
    <text evidence="2">The sequence shown here is derived from an EMBL/GenBank/DDBJ whole genome shotgun (WGS) entry which is preliminary data.</text>
</comment>
<keyword evidence="1" id="KW-1133">Transmembrane helix</keyword>
<protein>
    <submittedName>
        <fullName evidence="2">Uncharacterized protein</fullName>
    </submittedName>
</protein>
<evidence type="ECO:0000313" key="2">
    <source>
        <dbReference type="EMBL" id="MPM89330.1"/>
    </source>
</evidence>
<organism evidence="2">
    <name type="scientific">bioreactor metagenome</name>
    <dbReference type="NCBI Taxonomy" id="1076179"/>
    <lineage>
        <taxon>unclassified sequences</taxon>
        <taxon>metagenomes</taxon>
        <taxon>ecological metagenomes</taxon>
    </lineage>
</organism>
<keyword evidence="1" id="KW-0472">Membrane</keyword>
<feature type="transmembrane region" description="Helical" evidence="1">
    <location>
        <begin position="6"/>
        <end position="25"/>
    </location>
</feature>
<dbReference type="AlphaFoldDB" id="A0A645DIM7"/>
<dbReference type="EMBL" id="VSSQ01036775">
    <property type="protein sequence ID" value="MPM89330.1"/>
    <property type="molecule type" value="Genomic_DNA"/>
</dbReference>
<gene>
    <name evidence="2" type="ORF">SDC9_136439</name>
</gene>
<reference evidence="2" key="1">
    <citation type="submission" date="2019-08" db="EMBL/GenBank/DDBJ databases">
        <authorList>
            <person name="Kucharzyk K."/>
            <person name="Murdoch R.W."/>
            <person name="Higgins S."/>
            <person name="Loffler F."/>
        </authorList>
    </citation>
    <scope>NUCLEOTIDE SEQUENCE</scope>
</reference>